<dbReference type="InterPro" id="IPR012337">
    <property type="entry name" value="RNaseH-like_sf"/>
</dbReference>
<dbReference type="Gene3D" id="3.30.420.10">
    <property type="entry name" value="Ribonuclease H-like superfamily/Ribonuclease H"/>
    <property type="match status" value="1"/>
</dbReference>
<dbReference type="PROSITE" id="PS50994">
    <property type="entry name" value="INTEGRASE"/>
    <property type="match status" value="1"/>
</dbReference>
<dbReference type="Proteomes" id="UP000549113">
    <property type="component" value="Unassembled WGS sequence"/>
</dbReference>
<feature type="domain" description="Integrase catalytic" evidence="2">
    <location>
        <begin position="251"/>
        <end position="481"/>
    </location>
</feature>
<dbReference type="InterPro" id="IPR015378">
    <property type="entry name" value="Transposase-like_Mu_C"/>
</dbReference>
<dbReference type="GO" id="GO:0003676">
    <property type="term" value="F:nucleic acid binding"/>
    <property type="evidence" value="ECO:0007669"/>
    <property type="project" value="InterPro"/>
</dbReference>
<evidence type="ECO:0000256" key="1">
    <source>
        <dbReference type="SAM" id="MobiDB-lite"/>
    </source>
</evidence>
<reference evidence="3 4" key="1">
    <citation type="submission" date="2020-08" db="EMBL/GenBank/DDBJ databases">
        <title>Sequencing the genomes of 1000 actinobacteria strains.</title>
        <authorList>
            <person name="Klenk H.-P."/>
        </authorList>
    </citation>
    <scope>NUCLEOTIDE SEQUENCE [LARGE SCALE GENOMIC DNA]</scope>
    <source>
        <strain evidence="3 4">DSM 19600</strain>
    </source>
</reference>
<dbReference type="AlphaFoldDB" id="A0AA40VMG3"/>
<feature type="compositionally biased region" description="Polar residues" evidence="1">
    <location>
        <begin position="651"/>
        <end position="661"/>
    </location>
</feature>
<dbReference type="GO" id="GO:0015074">
    <property type="term" value="P:DNA integration"/>
    <property type="evidence" value="ECO:0007669"/>
    <property type="project" value="InterPro"/>
</dbReference>
<dbReference type="SUPFAM" id="SSF53098">
    <property type="entry name" value="Ribonuclease H-like"/>
    <property type="match status" value="1"/>
</dbReference>
<dbReference type="Pfam" id="PF09299">
    <property type="entry name" value="Mu-transpos_C"/>
    <property type="match status" value="1"/>
</dbReference>
<evidence type="ECO:0000313" key="4">
    <source>
        <dbReference type="Proteomes" id="UP000549113"/>
    </source>
</evidence>
<dbReference type="EMBL" id="JACIFH010000001">
    <property type="protein sequence ID" value="MBB4140429.1"/>
    <property type="molecule type" value="Genomic_DNA"/>
</dbReference>
<dbReference type="InterPro" id="IPR036397">
    <property type="entry name" value="RNaseH_sf"/>
</dbReference>
<name>A0AA40VMG3_9MICO</name>
<gene>
    <name evidence="3" type="ORF">BKA10_002223</name>
</gene>
<keyword evidence="4" id="KW-1185">Reference proteome</keyword>
<protein>
    <submittedName>
        <fullName evidence="3">Transposase InsO family protein</fullName>
    </submittedName>
</protein>
<sequence>MSHTNTVSIGDTLHLDDGDFRIVGFGSGVLKLRHDLTDEYRLVEHLELGVHLAGPKNDKKKEKPVATLHHALEQLNEEARILIPHLQELLDGTPPDGRDPRPQYHARVPVKSRLECKLLELDRLGIDISIATLKRRLSRFKQLGPAGLVDGRGTRLTAPLARADKDVMTPLTELLAEYQGRSTPSVTRLRAELRFRLIEAHPDAARRPKIPSLSTVQRYIAYLDGDRKTTGNAEQNKSKSKSPDGRFRSRLATAPGDECQVDTTTFDSFVKLPDGTVGRPCLSVLVCKRTRSIMAHNFTAGAPTGFDHAVLVARALVPRTLRPWARHYEDLDFPEMPWTAHLDEAARRQFDTRRPYIVPQRIITDNGRDYTSEALRSVCARYGISLTESPIVSPTSKAQVERIFGTIGTKFAQFLPGYSGSRTEFRGEQPEKEAVLDLATVSDLFDRWVAIVWQNRVHDGLIDPYDPSVRHTPNSMFSASLEFTGYFPVPLQPEDYVALMPKETRTVQSDGIEFRGRRYDSAHLAPLRDHHDANGKKTRFDVHYDPSDIHQVWVRSPYNSEWVTCSWTETEGMSRPFERAYMDTVTRITATSHGFTDDTADDMTLTLRADITREEKDRKAADAAALRAAARAAARAETSTIGRHSAATEAPTDTFTPMGSI</sequence>
<feature type="region of interest" description="Disordered" evidence="1">
    <location>
        <begin position="227"/>
        <end position="247"/>
    </location>
</feature>
<proteinExistence type="predicted"/>
<organism evidence="3 4">
    <name type="scientific">Microbacterium invictum</name>
    <dbReference type="NCBI Taxonomy" id="515415"/>
    <lineage>
        <taxon>Bacteria</taxon>
        <taxon>Bacillati</taxon>
        <taxon>Actinomycetota</taxon>
        <taxon>Actinomycetes</taxon>
        <taxon>Micrococcales</taxon>
        <taxon>Microbacteriaceae</taxon>
        <taxon>Microbacterium</taxon>
    </lineage>
</organism>
<dbReference type="RefSeq" id="WP_183499960.1">
    <property type="nucleotide sequence ID" value="NZ_BAABCO010000004.1"/>
</dbReference>
<accession>A0AA40VMG3</accession>
<dbReference type="InterPro" id="IPR001584">
    <property type="entry name" value="Integrase_cat-core"/>
</dbReference>
<comment type="caution">
    <text evidence="3">The sequence shown here is derived from an EMBL/GenBank/DDBJ whole genome shotgun (WGS) entry which is preliminary data.</text>
</comment>
<feature type="region of interest" description="Disordered" evidence="1">
    <location>
        <begin position="636"/>
        <end position="661"/>
    </location>
</feature>
<evidence type="ECO:0000313" key="3">
    <source>
        <dbReference type="EMBL" id="MBB4140429.1"/>
    </source>
</evidence>
<evidence type="ECO:0000259" key="2">
    <source>
        <dbReference type="PROSITE" id="PS50994"/>
    </source>
</evidence>